<proteinExistence type="predicted"/>
<evidence type="ECO:0000313" key="3">
    <source>
        <dbReference type="Proteomes" id="UP000070700"/>
    </source>
</evidence>
<dbReference type="GeneID" id="28825066"/>
<protein>
    <submittedName>
        <fullName evidence="2">Uncharacterized protein</fullName>
    </submittedName>
</protein>
<keyword evidence="1" id="KW-0732">Signal</keyword>
<organism evidence="2 3">
    <name type="scientific">Mollisia scopiformis</name>
    <name type="common">Conifer needle endophyte fungus</name>
    <name type="synonym">Phialocephala scopiformis</name>
    <dbReference type="NCBI Taxonomy" id="149040"/>
    <lineage>
        <taxon>Eukaryota</taxon>
        <taxon>Fungi</taxon>
        <taxon>Dikarya</taxon>
        <taxon>Ascomycota</taxon>
        <taxon>Pezizomycotina</taxon>
        <taxon>Leotiomycetes</taxon>
        <taxon>Helotiales</taxon>
        <taxon>Mollisiaceae</taxon>
        <taxon>Mollisia</taxon>
    </lineage>
</organism>
<evidence type="ECO:0000313" key="2">
    <source>
        <dbReference type="EMBL" id="KUJ14157.1"/>
    </source>
</evidence>
<dbReference type="EMBL" id="KQ947420">
    <property type="protein sequence ID" value="KUJ14157.1"/>
    <property type="molecule type" value="Genomic_DNA"/>
</dbReference>
<gene>
    <name evidence="2" type="ORF">LY89DRAFT_686676</name>
</gene>
<keyword evidence="3" id="KW-1185">Reference proteome</keyword>
<sequence length="84" mass="8746">MYLPKVTVLFTIGAGIAVVAAASGPSARQAMSVRNNHTETPDPDVCCGGNQPPLYCFDHACDDNEDCAVLGCGNCIISTLRCAN</sequence>
<evidence type="ECO:0000256" key="1">
    <source>
        <dbReference type="SAM" id="SignalP"/>
    </source>
</evidence>
<feature type="signal peptide" evidence="1">
    <location>
        <begin position="1"/>
        <end position="21"/>
    </location>
</feature>
<accession>A0A194X2T5</accession>
<dbReference type="InParanoid" id="A0A194X2T5"/>
<dbReference type="RefSeq" id="XP_018068512.1">
    <property type="nucleotide sequence ID" value="XM_018215340.1"/>
</dbReference>
<name>A0A194X2T5_MOLSC</name>
<dbReference type="KEGG" id="psco:LY89DRAFT_686676"/>
<feature type="chain" id="PRO_5008267765" evidence="1">
    <location>
        <begin position="22"/>
        <end position="84"/>
    </location>
</feature>
<reference evidence="2 3" key="1">
    <citation type="submission" date="2015-10" db="EMBL/GenBank/DDBJ databases">
        <title>Full genome of DAOMC 229536 Phialocephala scopiformis, a fungal endophyte of spruce producing the potent anti-insectan compound rugulosin.</title>
        <authorList>
            <consortium name="DOE Joint Genome Institute"/>
            <person name="Walker A.K."/>
            <person name="Frasz S.L."/>
            <person name="Seifert K.A."/>
            <person name="Miller J.D."/>
            <person name="Mondo S.J."/>
            <person name="Labutti K."/>
            <person name="Lipzen A."/>
            <person name="Dockter R."/>
            <person name="Kennedy M."/>
            <person name="Grigoriev I.V."/>
            <person name="Spatafora J.W."/>
        </authorList>
    </citation>
    <scope>NUCLEOTIDE SEQUENCE [LARGE SCALE GENOMIC DNA]</scope>
    <source>
        <strain evidence="2 3">CBS 120377</strain>
    </source>
</reference>
<dbReference type="AlphaFoldDB" id="A0A194X2T5"/>
<dbReference type="Proteomes" id="UP000070700">
    <property type="component" value="Unassembled WGS sequence"/>
</dbReference>